<dbReference type="AlphaFoldDB" id="A0A3R6ZHB7"/>
<feature type="compositionally biased region" description="Basic and acidic residues" evidence="1">
    <location>
        <begin position="138"/>
        <end position="158"/>
    </location>
</feature>
<accession>A0A3R6ZHB7</accession>
<evidence type="ECO:0000313" key="2">
    <source>
        <dbReference type="EMBL" id="RHY19154.1"/>
    </source>
</evidence>
<evidence type="ECO:0000313" key="3">
    <source>
        <dbReference type="Proteomes" id="UP000285060"/>
    </source>
</evidence>
<dbReference type="VEuPathDB" id="FungiDB:H310_11312"/>
<gene>
    <name evidence="2" type="ORF">DYB32_010277</name>
</gene>
<dbReference type="Proteomes" id="UP000285060">
    <property type="component" value="Unassembled WGS sequence"/>
</dbReference>
<comment type="caution">
    <text evidence="2">The sequence shown here is derived from an EMBL/GenBank/DDBJ whole genome shotgun (WGS) entry which is preliminary data.</text>
</comment>
<evidence type="ECO:0000256" key="1">
    <source>
        <dbReference type="SAM" id="MobiDB-lite"/>
    </source>
</evidence>
<proteinExistence type="predicted"/>
<dbReference type="VEuPathDB" id="FungiDB:H310_11308"/>
<feature type="region of interest" description="Disordered" evidence="1">
    <location>
        <begin position="138"/>
        <end position="162"/>
    </location>
</feature>
<name>A0A3R6ZHB7_9STRA</name>
<keyword evidence="3" id="KW-1185">Reference proteome</keyword>
<protein>
    <submittedName>
        <fullName evidence="2">Uncharacterized protein</fullName>
    </submittedName>
</protein>
<dbReference type="EMBL" id="QUSY01002993">
    <property type="protein sequence ID" value="RHY19154.1"/>
    <property type="molecule type" value="Genomic_DNA"/>
</dbReference>
<sequence>MRDVDPGLVGFWSQYRQEWVVKEESQAIVKIIQDAIKSASLYRVVAEQIALPRNKPLKKDVYRFVRCHLPQTTRLTMGKSMQKQLAWGGEMDLALLREVTMVETFKATDKDQRMRGTGSNEEVTEQVQLLQDLVDRRAASEETKKTKKEKEQKRRDSLESTGSQLCLEAGQRIVKRQRIANTAPIKKEDSDVVTQEILEFEKQKHADDHACRMQRLEFDKEEQKLRLAQMAESTKRNE</sequence>
<organism evidence="2 3">
    <name type="scientific">Aphanomyces invadans</name>
    <dbReference type="NCBI Taxonomy" id="157072"/>
    <lineage>
        <taxon>Eukaryota</taxon>
        <taxon>Sar</taxon>
        <taxon>Stramenopiles</taxon>
        <taxon>Oomycota</taxon>
        <taxon>Saprolegniomycetes</taxon>
        <taxon>Saprolegniales</taxon>
        <taxon>Verrucalvaceae</taxon>
        <taxon>Aphanomyces</taxon>
    </lineage>
</organism>
<reference evidence="2 3" key="1">
    <citation type="submission" date="2018-08" db="EMBL/GenBank/DDBJ databases">
        <title>Aphanomyces genome sequencing and annotation.</title>
        <authorList>
            <person name="Minardi D."/>
            <person name="Oidtmann B."/>
            <person name="Van Der Giezen M."/>
            <person name="Studholme D.J."/>
        </authorList>
    </citation>
    <scope>NUCLEOTIDE SEQUENCE [LARGE SCALE GENOMIC DNA]</scope>
    <source>
        <strain evidence="2 3">NJM0002</strain>
    </source>
</reference>